<evidence type="ECO:0000313" key="5">
    <source>
        <dbReference type="Proteomes" id="UP000659654"/>
    </source>
</evidence>
<feature type="region of interest" description="Disordered" evidence="1">
    <location>
        <begin position="70"/>
        <end position="107"/>
    </location>
</feature>
<dbReference type="Proteomes" id="UP000582659">
    <property type="component" value="Unassembled WGS sequence"/>
</dbReference>
<feature type="signal peptide" evidence="2">
    <location>
        <begin position="1"/>
        <end position="19"/>
    </location>
</feature>
<name>A0A1I7SM19_BURXY</name>
<evidence type="ECO:0000256" key="1">
    <source>
        <dbReference type="SAM" id="MobiDB-lite"/>
    </source>
</evidence>
<sequence>MMLALVLFVTSCPALLTVCLINSGKKKNRGAQKDKSHDGDGPHPPQEKGAVAATNDPNYKTLAAVDGNCFDKKQAPRAPTDGGGVAATHDPNYQTLAAVPNAFDKKE</sequence>
<keyword evidence="2" id="KW-0732">Signal</keyword>
<dbReference type="OrthoDB" id="5875450at2759"/>
<evidence type="ECO:0000313" key="3">
    <source>
        <dbReference type="EMBL" id="CAD5234276.1"/>
    </source>
</evidence>
<evidence type="ECO:0000256" key="2">
    <source>
        <dbReference type="SAM" id="SignalP"/>
    </source>
</evidence>
<dbReference type="Proteomes" id="UP000095284">
    <property type="component" value="Unplaced"/>
</dbReference>
<dbReference type="Proteomes" id="UP000659654">
    <property type="component" value="Unassembled WGS sequence"/>
</dbReference>
<protein>
    <submittedName>
        <fullName evidence="3">(pine wood nematode) hypothetical protein</fullName>
    </submittedName>
</protein>
<reference evidence="3" key="2">
    <citation type="submission" date="2020-09" db="EMBL/GenBank/DDBJ databases">
        <authorList>
            <person name="Kikuchi T."/>
        </authorList>
    </citation>
    <scope>NUCLEOTIDE SEQUENCE</scope>
    <source>
        <strain evidence="3">Ka4C1</strain>
    </source>
</reference>
<organism evidence="4 6">
    <name type="scientific">Bursaphelenchus xylophilus</name>
    <name type="common">Pinewood nematode worm</name>
    <name type="synonym">Aphelenchoides xylophilus</name>
    <dbReference type="NCBI Taxonomy" id="6326"/>
    <lineage>
        <taxon>Eukaryota</taxon>
        <taxon>Metazoa</taxon>
        <taxon>Ecdysozoa</taxon>
        <taxon>Nematoda</taxon>
        <taxon>Chromadorea</taxon>
        <taxon>Rhabditida</taxon>
        <taxon>Tylenchina</taxon>
        <taxon>Tylenchomorpha</taxon>
        <taxon>Aphelenchoidea</taxon>
        <taxon>Aphelenchoididae</taxon>
        <taxon>Bursaphelenchus</taxon>
    </lineage>
</organism>
<dbReference type="InterPro" id="IPR004296">
    <property type="entry name" value="DUF236"/>
</dbReference>
<feature type="chain" id="PRO_5035399878" evidence="2">
    <location>
        <begin position="20"/>
        <end position="107"/>
    </location>
</feature>
<accession>A0A1I7SM19</accession>
<dbReference type="Pfam" id="PF03057">
    <property type="entry name" value="DUF236"/>
    <property type="match status" value="2"/>
</dbReference>
<dbReference type="EMBL" id="CAJFDI010000006">
    <property type="protein sequence ID" value="CAD5234276.1"/>
    <property type="molecule type" value="Genomic_DNA"/>
</dbReference>
<feature type="region of interest" description="Disordered" evidence="1">
    <location>
        <begin position="25"/>
        <end position="57"/>
    </location>
</feature>
<evidence type="ECO:0000313" key="6">
    <source>
        <dbReference type="WBParaSite" id="BXY_1410200.1"/>
    </source>
</evidence>
<gene>
    <name evidence="3" type="ORF">BXYJ_LOCUS14367</name>
</gene>
<proteinExistence type="predicted"/>
<dbReference type="WBParaSite" id="BXY_1410200.1">
    <property type="protein sequence ID" value="BXY_1410200.1"/>
    <property type="gene ID" value="BXY_1410200"/>
</dbReference>
<keyword evidence="5" id="KW-1185">Reference proteome</keyword>
<dbReference type="AlphaFoldDB" id="A0A1I7SM19"/>
<reference evidence="6" key="1">
    <citation type="submission" date="2016-11" db="UniProtKB">
        <authorList>
            <consortium name="WormBaseParasite"/>
        </authorList>
    </citation>
    <scope>IDENTIFICATION</scope>
</reference>
<evidence type="ECO:0000313" key="4">
    <source>
        <dbReference type="Proteomes" id="UP000095284"/>
    </source>
</evidence>
<feature type="compositionally biased region" description="Basic and acidic residues" evidence="1">
    <location>
        <begin position="31"/>
        <end position="41"/>
    </location>
</feature>
<dbReference type="EMBL" id="CAJFCV020000006">
    <property type="protein sequence ID" value="CAG9129965.1"/>
    <property type="molecule type" value="Genomic_DNA"/>
</dbReference>